<dbReference type="Proteomes" id="UP001500841">
    <property type="component" value="Unassembled WGS sequence"/>
</dbReference>
<feature type="domain" description="DUF6089" evidence="2">
    <location>
        <begin position="3"/>
        <end position="255"/>
    </location>
</feature>
<keyword evidence="4" id="KW-1185">Reference proteome</keyword>
<evidence type="ECO:0000259" key="2">
    <source>
        <dbReference type="Pfam" id="PF19573"/>
    </source>
</evidence>
<dbReference type="EMBL" id="BAABCV010000013">
    <property type="protein sequence ID" value="GAA4103905.1"/>
    <property type="molecule type" value="Genomic_DNA"/>
</dbReference>
<comment type="caution">
    <text evidence="3">The sequence shown here is derived from an EMBL/GenBank/DDBJ whole genome shotgun (WGS) entry which is preliminary data.</text>
</comment>
<organism evidence="3 4">
    <name type="scientific">Mucilaginibacter panaciglaebae</name>
    <dbReference type="NCBI Taxonomy" id="502331"/>
    <lineage>
        <taxon>Bacteria</taxon>
        <taxon>Pseudomonadati</taxon>
        <taxon>Bacteroidota</taxon>
        <taxon>Sphingobacteriia</taxon>
        <taxon>Sphingobacteriales</taxon>
        <taxon>Sphingobacteriaceae</taxon>
        <taxon>Mucilaginibacter</taxon>
    </lineage>
</organism>
<gene>
    <name evidence="3" type="ORF">GCM10022392_31690</name>
</gene>
<dbReference type="RefSeq" id="WP_345106757.1">
    <property type="nucleotide sequence ID" value="NZ_BAABCV010000013.1"/>
</dbReference>
<dbReference type="Gene3D" id="2.40.160.20">
    <property type="match status" value="1"/>
</dbReference>
<evidence type="ECO:0000256" key="1">
    <source>
        <dbReference type="SAM" id="SignalP"/>
    </source>
</evidence>
<dbReference type="SUPFAM" id="SSF56925">
    <property type="entry name" value="OMPA-like"/>
    <property type="match status" value="1"/>
</dbReference>
<sequence>MRRSLLVILLLVLSFNLRAQTWEIGGFGGGSGYMGDLNQKNPLKVSGVAAGAFLRYNFNGYISLGAGANYGIISAADSVSSNQQNRIRNLSFTTRLLEASLTAEFNFMEYIPSVSKNVYTPYVLFGIAYTNYNPRANYQGQTYELRYFQTEGVAYKNNTIAVPFGIGIKYNIAGRLTLAANLSYRTAYTDYLDDVSGVYPNKSIFNDPTGAALSDRSATQIGASGTQRGDLRPHDTYFFTGVSVSYTFITPKCYYER</sequence>
<feature type="signal peptide" evidence="1">
    <location>
        <begin position="1"/>
        <end position="19"/>
    </location>
</feature>
<evidence type="ECO:0000313" key="4">
    <source>
        <dbReference type="Proteomes" id="UP001500841"/>
    </source>
</evidence>
<dbReference type="InterPro" id="IPR011250">
    <property type="entry name" value="OMP/PagP_B-barrel"/>
</dbReference>
<reference evidence="4" key="1">
    <citation type="journal article" date="2019" name="Int. J. Syst. Evol. Microbiol.">
        <title>The Global Catalogue of Microorganisms (GCM) 10K type strain sequencing project: providing services to taxonomists for standard genome sequencing and annotation.</title>
        <authorList>
            <consortium name="The Broad Institute Genomics Platform"/>
            <consortium name="The Broad Institute Genome Sequencing Center for Infectious Disease"/>
            <person name="Wu L."/>
            <person name="Ma J."/>
        </authorList>
    </citation>
    <scope>NUCLEOTIDE SEQUENCE [LARGE SCALE GENOMIC DNA]</scope>
    <source>
        <strain evidence="4">JCM 17085</strain>
    </source>
</reference>
<name>A0ABP7X3Q3_9SPHI</name>
<dbReference type="InterPro" id="IPR045743">
    <property type="entry name" value="DUF6089"/>
</dbReference>
<feature type="chain" id="PRO_5046178750" description="DUF6089 domain-containing protein" evidence="1">
    <location>
        <begin position="20"/>
        <end position="257"/>
    </location>
</feature>
<accession>A0ABP7X3Q3</accession>
<dbReference type="Pfam" id="PF19573">
    <property type="entry name" value="DUF6089"/>
    <property type="match status" value="1"/>
</dbReference>
<evidence type="ECO:0000313" key="3">
    <source>
        <dbReference type="EMBL" id="GAA4103905.1"/>
    </source>
</evidence>
<proteinExistence type="predicted"/>
<keyword evidence="1" id="KW-0732">Signal</keyword>
<protein>
    <recommendedName>
        <fullName evidence="2">DUF6089 domain-containing protein</fullName>
    </recommendedName>
</protein>